<dbReference type="Pfam" id="PF14030">
    <property type="entry name" value="DUF4245"/>
    <property type="match status" value="1"/>
</dbReference>
<reference evidence="2 3" key="1">
    <citation type="submission" date="2024-10" db="EMBL/GenBank/DDBJ databases">
        <title>The Natural Products Discovery Center: Release of the First 8490 Sequenced Strains for Exploring Actinobacteria Biosynthetic Diversity.</title>
        <authorList>
            <person name="Kalkreuter E."/>
            <person name="Kautsar S.A."/>
            <person name="Yang D."/>
            <person name="Bader C.D."/>
            <person name="Teijaro C.N."/>
            <person name="Fluegel L."/>
            <person name="Davis C.M."/>
            <person name="Simpson J.R."/>
            <person name="Lauterbach L."/>
            <person name="Steele A.D."/>
            <person name="Gui C."/>
            <person name="Meng S."/>
            <person name="Li G."/>
            <person name="Viehrig K."/>
            <person name="Ye F."/>
            <person name="Su P."/>
            <person name="Kiefer A.F."/>
            <person name="Nichols A."/>
            <person name="Cepeda A.J."/>
            <person name="Yan W."/>
            <person name="Fan B."/>
            <person name="Jiang Y."/>
            <person name="Adhikari A."/>
            <person name="Zheng C.-J."/>
            <person name="Schuster L."/>
            <person name="Cowan T.M."/>
            <person name="Smanski M.J."/>
            <person name="Chevrette M.G."/>
            <person name="De Carvalho L.P.S."/>
            <person name="Shen B."/>
        </authorList>
    </citation>
    <scope>NUCLEOTIDE SEQUENCE [LARGE SCALE GENOMIC DNA]</scope>
    <source>
        <strain evidence="2 3">NPDC020295</strain>
    </source>
</reference>
<evidence type="ECO:0000256" key="1">
    <source>
        <dbReference type="SAM" id="Phobius"/>
    </source>
</evidence>
<dbReference type="InterPro" id="IPR025339">
    <property type="entry name" value="DUF4245"/>
</dbReference>
<keyword evidence="1" id="KW-1133">Transmembrane helix</keyword>
<keyword evidence="1" id="KW-0472">Membrane</keyword>
<proteinExistence type="predicted"/>
<comment type="caution">
    <text evidence="2">The sequence shown here is derived from an EMBL/GenBank/DDBJ whole genome shotgun (WGS) entry which is preliminary data.</text>
</comment>
<name>A0ABW7VFL5_STROI</name>
<gene>
    <name evidence="2" type="ORF">ACH49L_28435</name>
</gene>
<dbReference type="RefSeq" id="WP_041665477.1">
    <property type="nucleotide sequence ID" value="NZ_JBEPBV010000051.1"/>
</dbReference>
<feature type="transmembrane region" description="Helical" evidence="1">
    <location>
        <begin position="14"/>
        <end position="33"/>
    </location>
</feature>
<evidence type="ECO:0000313" key="3">
    <source>
        <dbReference type="Proteomes" id="UP001611397"/>
    </source>
</evidence>
<organism evidence="2 3">
    <name type="scientific">Streptomyces olivaceoviridis</name>
    <name type="common">Streptomyces corchorusii</name>
    <dbReference type="NCBI Taxonomy" id="1921"/>
    <lineage>
        <taxon>Bacteria</taxon>
        <taxon>Bacillati</taxon>
        <taxon>Actinomycetota</taxon>
        <taxon>Actinomycetes</taxon>
        <taxon>Kitasatosporales</taxon>
        <taxon>Streptomycetaceae</taxon>
        <taxon>Streptomyces</taxon>
    </lineage>
</organism>
<keyword evidence="1" id="KW-0812">Transmembrane</keyword>
<protein>
    <submittedName>
        <fullName evidence="2">DUF4245 domain-containing protein</fullName>
    </submittedName>
</protein>
<accession>A0ABW7VFL5</accession>
<keyword evidence="3" id="KW-1185">Reference proteome</keyword>
<dbReference type="Proteomes" id="UP001611397">
    <property type="component" value="Unassembled WGS sequence"/>
</dbReference>
<evidence type="ECO:0000313" key="2">
    <source>
        <dbReference type="EMBL" id="MFI2159574.1"/>
    </source>
</evidence>
<dbReference type="EMBL" id="JBIRWM010000015">
    <property type="protein sequence ID" value="MFI2159574.1"/>
    <property type="molecule type" value="Genomic_DNA"/>
</dbReference>
<sequence length="175" mass="18981">MAGTNGRQKTARDMILSLVVIAIAGLVVYFIAIPHDDHAPELKRVDYRVELITARRAASYPVAAPEGLPSTWKATSVRFQGEKSDRWHLGFQTPDGQYVQVEQSTQKPADFIDQASQGASATERTEEIGGRTWTRYSGGRYDALVLKDTPGSTTVVAGTGSPEELRTMAAALKTG</sequence>